<feature type="transmembrane region" description="Helical" evidence="1">
    <location>
        <begin position="6"/>
        <end position="24"/>
    </location>
</feature>
<protein>
    <recommendedName>
        <fullName evidence="4">Lipoprotein</fullName>
    </recommendedName>
</protein>
<evidence type="ECO:0000313" key="3">
    <source>
        <dbReference type="Proteomes" id="UP000094757"/>
    </source>
</evidence>
<dbReference type="Proteomes" id="UP000094757">
    <property type="component" value="Chromosome"/>
</dbReference>
<dbReference type="AlphaFoldDB" id="A0A1B3WDD9"/>
<proteinExistence type="predicted"/>
<dbReference type="KEGG" id="dpn:BCB69_02810"/>
<keyword evidence="1" id="KW-0812">Transmembrane</keyword>
<dbReference type="PROSITE" id="PS51257">
    <property type="entry name" value="PROKAR_LIPOPROTEIN"/>
    <property type="match status" value="1"/>
</dbReference>
<keyword evidence="1" id="KW-1133">Transmembrane helix</keyword>
<keyword evidence="1" id="KW-0472">Membrane</keyword>
<dbReference type="STRING" id="39950.BCB69_02810"/>
<evidence type="ECO:0008006" key="4">
    <source>
        <dbReference type="Google" id="ProtNLM"/>
    </source>
</evidence>
<evidence type="ECO:0000313" key="2">
    <source>
        <dbReference type="EMBL" id="AOH38997.1"/>
    </source>
</evidence>
<accession>A0A1B3WDD9</accession>
<gene>
    <name evidence="2" type="ORF">BCB69_02810</name>
</gene>
<sequence>MNVKNIIYSLFMVFTIILAVTGCANERIEDQFVFGKSRVHCANTTITVNSPFELAVKGKQADIGDLMSTKVVASGYNKHIQINVNGDLSDTEHTVDSLKKETLKIIENDAAVSNLQVEEKTGKVGNITTEILKIEFIENNKGKNIGITITEYIFEYNHVIWRVIYQYRTEDTVGKALSDRLAGQIIPGTVL</sequence>
<organism evidence="2 3">
    <name type="scientific">Dialister pneumosintes</name>
    <dbReference type="NCBI Taxonomy" id="39950"/>
    <lineage>
        <taxon>Bacteria</taxon>
        <taxon>Bacillati</taxon>
        <taxon>Bacillota</taxon>
        <taxon>Negativicutes</taxon>
        <taxon>Veillonellales</taxon>
        <taxon>Veillonellaceae</taxon>
        <taxon>Dialister</taxon>
    </lineage>
</organism>
<name>A0A1B3WDD9_9FIRM</name>
<reference evidence="3" key="1">
    <citation type="submission" date="2016-08" db="EMBL/GenBank/DDBJ databases">
        <authorList>
            <person name="Holder M.E."/>
            <person name="Ajami N.J."/>
            <person name="Petrosino J.F."/>
        </authorList>
    </citation>
    <scope>NUCLEOTIDE SEQUENCE [LARGE SCALE GENOMIC DNA]</scope>
    <source>
        <strain evidence="3">F0677</strain>
    </source>
</reference>
<dbReference type="EMBL" id="CP017037">
    <property type="protein sequence ID" value="AOH38997.1"/>
    <property type="molecule type" value="Genomic_DNA"/>
</dbReference>
<evidence type="ECO:0000256" key="1">
    <source>
        <dbReference type="SAM" id="Phobius"/>
    </source>
</evidence>